<feature type="chain" id="PRO_5040286989" evidence="1">
    <location>
        <begin position="21"/>
        <end position="203"/>
    </location>
</feature>
<keyword evidence="1" id="KW-0732">Signal</keyword>
<dbReference type="EMBL" id="OU893334">
    <property type="protein sequence ID" value="CAG9791621.1"/>
    <property type="molecule type" value="Genomic_DNA"/>
</dbReference>
<gene>
    <name evidence="2" type="ORF">DIATSA_LOCUS9225</name>
</gene>
<evidence type="ECO:0000313" key="2">
    <source>
        <dbReference type="EMBL" id="CAG9791621.1"/>
    </source>
</evidence>
<dbReference type="OrthoDB" id="6621861at2759"/>
<feature type="signal peptide" evidence="1">
    <location>
        <begin position="1"/>
        <end position="20"/>
    </location>
</feature>
<sequence>MSQHVAVSLILIFICVYVRAPPPMRVTIDCPSDKKGTPTSRFSPKVKADNINGEFNVGSLCNLINSAIPKAVEDGRFILLEDRYDDQDGFGDTLLPISAAPPAGFIPKLQKIKPPRLRIPKLKVPPLGLFPGTKGPRLPPKLGTGTIFTPRAVEEETSAERMEKFKKGVQKMLHIVKVLGQIDQYISERTRIIVDKLSKTFAD</sequence>
<protein>
    <submittedName>
        <fullName evidence="2">Uncharacterized protein</fullName>
    </submittedName>
</protein>
<proteinExistence type="predicted"/>
<name>A0A9N9R8G4_9NEOP</name>
<dbReference type="Proteomes" id="UP001153714">
    <property type="component" value="Chromosome 3"/>
</dbReference>
<accession>A0A9N9R8G4</accession>
<evidence type="ECO:0000313" key="3">
    <source>
        <dbReference type="Proteomes" id="UP001153714"/>
    </source>
</evidence>
<keyword evidence="3" id="KW-1185">Reference proteome</keyword>
<reference evidence="2" key="2">
    <citation type="submission" date="2022-10" db="EMBL/GenBank/DDBJ databases">
        <authorList>
            <consortium name="ENA_rothamsted_submissions"/>
            <consortium name="culmorum"/>
            <person name="King R."/>
        </authorList>
    </citation>
    <scope>NUCLEOTIDE SEQUENCE</scope>
</reference>
<reference evidence="2" key="1">
    <citation type="submission" date="2021-12" db="EMBL/GenBank/DDBJ databases">
        <authorList>
            <person name="King R."/>
        </authorList>
    </citation>
    <scope>NUCLEOTIDE SEQUENCE</scope>
</reference>
<organism evidence="2 3">
    <name type="scientific">Diatraea saccharalis</name>
    <name type="common">sugarcane borer</name>
    <dbReference type="NCBI Taxonomy" id="40085"/>
    <lineage>
        <taxon>Eukaryota</taxon>
        <taxon>Metazoa</taxon>
        <taxon>Ecdysozoa</taxon>
        <taxon>Arthropoda</taxon>
        <taxon>Hexapoda</taxon>
        <taxon>Insecta</taxon>
        <taxon>Pterygota</taxon>
        <taxon>Neoptera</taxon>
        <taxon>Endopterygota</taxon>
        <taxon>Lepidoptera</taxon>
        <taxon>Glossata</taxon>
        <taxon>Ditrysia</taxon>
        <taxon>Pyraloidea</taxon>
        <taxon>Crambidae</taxon>
        <taxon>Crambinae</taxon>
        <taxon>Diatraea</taxon>
    </lineage>
</organism>
<dbReference type="AlphaFoldDB" id="A0A9N9R8G4"/>
<evidence type="ECO:0000256" key="1">
    <source>
        <dbReference type="SAM" id="SignalP"/>
    </source>
</evidence>